<comment type="cofactor">
    <cofactor evidence="1 8">
        <name>heme</name>
        <dbReference type="ChEBI" id="CHEBI:30413"/>
    </cofactor>
</comment>
<dbReference type="InterPro" id="IPR017972">
    <property type="entry name" value="Cyt_P450_CS"/>
</dbReference>
<protein>
    <recommendedName>
        <fullName evidence="12">Cytochrome P450 ClCP1</fullName>
    </recommendedName>
</protein>
<keyword evidence="7 9" id="KW-0503">Monooxygenase</keyword>
<evidence type="ECO:0000313" key="10">
    <source>
        <dbReference type="EMBL" id="CAF9918631.1"/>
    </source>
</evidence>
<reference evidence="10" key="1">
    <citation type="submission" date="2021-03" db="EMBL/GenBank/DDBJ databases">
        <authorList>
            <person name="Tagirdzhanova G."/>
        </authorList>
    </citation>
    <scope>NUCLEOTIDE SEQUENCE</scope>
</reference>
<gene>
    <name evidence="10" type="ORF">IMSHALPRED_004362</name>
</gene>
<comment type="caution">
    <text evidence="10">The sequence shown here is derived from an EMBL/GenBank/DDBJ whole genome shotgun (WGS) entry which is preliminary data.</text>
</comment>
<dbReference type="AlphaFoldDB" id="A0A8H3F5P2"/>
<dbReference type="SUPFAM" id="SSF48264">
    <property type="entry name" value="Cytochrome P450"/>
    <property type="match status" value="1"/>
</dbReference>
<evidence type="ECO:0000313" key="11">
    <source>
        <dbReference type="Proteomes" id="UP000664534"/>
    </source>
</evidence>
<dbReference type="Pfam" id="PF00067">
    <property type="entry name" value="p450"/>
    <property type="match status" value="1"/>
</dbReference>
<dbReference type="PRINTS" id="PR00385">
    <property type="entry name" value="P450"/>
</dbReference>
<keyword evidence="11" id="KW-1185">Reference proteome</keyword>
<dbReference type="InterPro" id="IPR001128">
    <property type="entry name" value="Cyt_P450"/>
</dbReference>
<dbReference type="EMBL" id="CAJPDT010000021">
    <property type="protein sequence ID" value="CAF9918631.1"/>
    <property type="molecule type" value="Genomic_DNA"/>
</dbReference>
<evidence type="ECO:0000256" key="5">
    <source>
        <dbReference type="ARBA" id="ARBA00023002"/>
    </source>
</evidence>
<evidence type="ECO:0000256" key="4">
    <source>
        <dbReference type="ARBA" id="ARBA00022723"/>
    </source>
</evidence>
<evidence type="ECO:0000256" key="2">
    <source>
        <dbReference type="ARBA" id="ARBA00010617"/>
    </source>
</evidence>
<dbReference type="InterPro" id="IPR050121">
    <property type="entry name" value="Cytochrome_P450_monoxygenase"/>
</dbReference>
<evidence type="ECO:0000256" key="7">
    <source>
        <dbReference type="ARBA" id="ARBA00023033"/>
    </source>
</evidence>
<dbReference type="PANTHER" id="PTHR24305">
    <property type="entry name" value="CYTOCHROME P450"/>
    <property type="match status" value="1"/>
</dbReference>
<comment type="similarity">
    <text evidence="2 9">Belongs to the cytochrome P450 family.</text>
</comment>
<dbReference type="CDD" id="cd11058">
    <property type="entry name" value="CYP60B-like"/>
    <property type="match status" value="1"/>
</dbReference>
<dbReference type="Proteomes" id="UP000664534">
    <property type="component" value="Unassembled WGS sequence"/>
</dbReference>
<accession>A0A8H3F5P2</accession>
<proteinExistence type="inferred from homology"/>
<name>A0A8H3F5P2_9LECA</name>
<keyword evidence="5 9" id="KW-0560">Oxidoreductase</keyword>
<feature type="binding site" description="axial binding residue" evidence="8">
    <location>
        <position position="389"/>
    </location>
    <ligand>
        <name>heme</name>
        <dbReference type="ChEBI" id="CHEBI:30413"/>
    </ligand>
    <ligandPart>
        <name>Fe</name>
        <dbReference type="ChEBI" id="CHEBI:18248"/>
    </ligandPart>
</feature>
<dbReference type="InterPro" id="IPR002401">
    <property type="entry name" value="Cyt_P450_E_grp-I"/>
</dbReference>
<organism evidence="10 11">
    <name type="scientific">Imshaugia aleurites</name>
    <dbReference type="NCBI Taxonomy" id="172621"/>
    <lineage>
        <taxon>Eukaryota</taxon>
        <taxon>Fungi</taxon>
        <taxon>Dikarya</taxon>
        <taxon>Ascomycota</taxon>
        <taxon>Pezizomycotina</taxon>
        <taxon>Lecanoromycetes</taxon>
        <taxon>OSLEUM clade</taxon>
        <taxon>Lecanoromycetidae</taxon>
        <taxon>Lecanorales</taxon>
        <taxon>Lecanorineae</taxon>
        <taxon>Parmeliaceae</taxon>
        <taxon>Imshaugia</taxon>
    </lineage>
</organism>
<dbReference type="OrthoDB" id="1470350at2759"/>
<evidence type="ECO:0008006" key="12">
    <source>
        <dbReference type="Google" id="ProtNLM"/>
    </source>
</evidence>
<dbReference type="GO" id="GO:0004497">
    <property type="term" value="F:monooxygenase activity"/>
    <property type="evidence" value="ECO:0007669"/>
    <property type="project" value="UniProtKB-KW"/>
</dbReference>
<dbReference type="GO" id="GO:0016705">
    <property type="term" value="F:oxidoreductase activity, acting on paired donors, with incorporation or reduction of molecular oxygen"/>
    <property type="evidence" value="ECO:0007669"/>
    <property type="project" value="InterPro"/>
</dbReference>
<evidence type="ECO:0000256" key="6">
    <source>
        <dbReference type="ARBA" id="ARBA00023004"/>
    </source>
</evidence>
<dbReference type="GO" id="GO:0005506">
    <property type="term" value="F:iron ion binding"/>
    <property type="evidence" value="ECO:0007669"/>
    <property type="project" value="InterPro"/>
</dbReference>
<evidence type="ECO:0000256" key="3">
    <source>
        <dbReference type="ARBA" id="ARBA00022617"/>
    </source>
</evidence>
<dbReference type="GO" id="GO:0020037">
    <property type="term" value="F:heme binding"/>
    <property type="evidence" value="ECO:0007669"/>
    <property type="project" value="InterPro"/>
</dbReference>
<dbReference type="PROSITE" id="PS00086">
    <property type="entry name" value="CYTOCHROME_P450"/>
    <property type="match status" value="1"/>
</dbReference>
<dbReference type="PANTHER" id="PTHR24305:SF230">
    <property type="entry name" value="P450, PUTATIVE (EUROFUNG)-RELATED"/>
    <property type="match status" value="1"/>
</dbReference>
<dbReference type="InterPro" id="IPR036396">
    <property type="entry name" value="Cyt_P450_sf"/>
</dbReference>
<dbReference type="Gene3D" id="1.10.630.10">
    <property type="entry name" value="Cytochrome P450"/>
    <property type="match status" value="1"/>
</dbReference>
<evidence type="ECO:0000256" key="1">
    <source>
        <dbReference type="ARBA" id="ARBA00001971"/>
    </source>
</evidence>
<keyword evidence="3 8" id="KW-0349">Heme</keyword>
<dbReference type="PRINTS" id="PR00463">
    <property type="entry name" value="EP450I"/>
</dbReference>
<sequence length="452" mass="51032">MIAGDLPHDVKSIHEHYGEIVRVGPDELSFTNPAAWKDIYTKDFLRPYTHRDKPPGKDAENLISASERDHYRFRKVLAPAFVQSSEQEAVVQSHVNLLIDKLRRAVENDEAQEGAVVDVLKWFNYTTFDIIGDLVWGSSFGCLEAVRYHPWIQVIAQFKTALIVGATKYYSPLDTILTMITPKSAMADLMQIWKTTEEKIAQRLELGPSHEDMISHMLDPKKQSSAADFQMSLSEVEINSMLIVVAGSESVTTVLTGIINYLLRDPSKLQVLVREVRSTFQSNEDITGLSLSRLSYLNAVINEGLRLCPTIPDGMRREVPKGGATIAGHFLPPGTVVSIPQWSSYQATSNFHSPTLFAPERWLEGFAESQYSKDRKDVFQPFSLGPHNCPGRSLAYLETRLILAKMVWNFDLKVPEDAALPEWETQKIYWFWDKQATYARISHAGKRSVASQ</sequence>
<keyword evidence="4 8" id="KW-0479">Metal-binding</keyword>
<evidence type="ECO:0000256" key="8">
    <source>
        <dbReference type="PIRSR" id="PIRSR602401-1"/>
    </source>
</evidence>
<evidence type="ECO:0000256" key="9">
    <source>
        <dbReference type="RuleBase" id="RU000461"/>
    </source>
</evidence>
<keyword evidence="6 8" id="KW-0408">Iron</keyword>